<dbReference type="PANTHER" id="PTHR43677">
    <property type="entry name" value="SHORT-CHAIN DEHYDROGENASE/REDUCTASE"/>
    <property type="match status" value="1"/>
</dbReference>
<keyword evidence="3" id="KW-1185">Reference proteome</keyword>
<gene>
    <name evidence="2" type="ORF">BST47_29580</name>
</gene>
<proteinExistence type="predicted"/>
<name>A0A1X0JCL5_9MYCO</name>
<comment type="caution">
    <text evidence="2">The sequence shown here is derived from an EMBL/GenBank/DDBJ whole genome shotgun (WGS) entry which is preliminary data.</text>
</comment>
<sequence length="340" mass="35319">MTATRVVIRQHGGADTLVAQQIPLPCPAAGEVLIEVEAAGVAYADVLMRRGIYPETPRLPFTPGYDVVGRVLEVGSAVATLQPGDRVAALTVTGGYSTHVLATTDLTVPVPEELAAAEVTALVLNYVTAYQLLNRVAQVTPGAAVLVYGAAGGVGTALLELAAIQGIRAIGIASGQRTEAISARQARAIDRCRGDVVAQVLQHEPAGVSATFDPVGGPHLRSSRRVTAPKGIVVSYGMSFAVDNGLGRLPALLRHAFALARAKTTPGPSVRLYVIAGRRGKATRRPDHFRADLSHLIGLLQRGDLAPEVTALPLTHAADAHRALEAGAVTGKLILTPQGP</sequence>
<organism evidence="2 3">
    <name type="scientific">Mycolicibacterium tusciae</name>
    <dbReference type="NCBI Taxonomy" id="75922"/>
    <lineage>
        <taxon>Bacteria</taxon>
        <taxon>Bacillati</taxon>
        <taxon>Actinomycetota</taxon>
        <taxon>Actinomycetes</taxon>
        <taxon>Mycobacteriales</taxon>
        <taxon>Mycobacteriaceae</taxon>
        <taxon>Mycolicibacterium</taxon>
    </lineage>
</organism>
<dbReference type="Pfam" id="PF08240">
    <property type="entry name" value="ADH_N"/>
    <property type="match status" value="1"/>
</dbReference>
<evidence type="ECO:0000313" key="2">
    <source>
        <dbReference type="EMBL" id="ORB60669.1"/>
    </source>
</evidence>
<dbReference type="RefSeq" id="WP_083129311.1">
    <property type="nucleotide sequence ID" value="NZ_MVIM01000034.1"/>
</dbReference>
<dbReference type="Gene3D" id="3.40.50.720">
    <property type="entry name" value="NAD(P)-binding Rossmann-like Domain"/>
    <property type="match status" value="1"/>
</dbReference>
<dbReference type="Proteomes" id="UP000192411">
    <property type="component" value="Unassembled WGS sequence"/>
</dbReference>
<dbReference type="GO" id="GO:0016491">
    <property type="term" value="F:oxidoreductase activity"/>
    <property type="evidence" value="ECO:0007669"/>
    <property type="project" value="InterPro"/>
</dbReference>
<accession>A0A1X0JCL5</accession>
<dbReference type="SMART" id="SM00829">
    <property type="entry name" value="PKS_ER"/>
    <property type="match status" value="1"/>
</dbReference>
<dbReference type="SUPFAM" id="SSF50129">
    <property type="entry name" value="GroES-like"/>
    <property type="match status" value="1"/>
</dbReference>
<dbReference type="EMBL" id="MVIM01000034">
    <property type="protein sequence ID" value="ORB60669.1"/>
    <property type="molecule type" value="Genomic_DNA"/>
</dbReference>
<feature type="domain" description="Enoyl reductase (ER)" evidence="1">
    <location>
        <begin position="12"/>
        <end position="335"/>
    </location>
</feature>
<dbReference type="InterPro" id="IPR013154">
    <property type="entry name" value="ADH-like_N"/>
</dbReference>
<dbReference type="PANTHER" id="PTHR43677:SF4">
    <property type="entry name" value="QUINONE OXIDOREDUCTASE-LIKE PROTEIN 2"/>
    <property type="match status" value="1"/>
</dbReference>
<dbReference type="Gene3D" id="3.90.180.10">
    <property type="entry name" value="Medium-chain alcohol dehydrogenases, catalytic domain"/>
    <property type="match status" value="1"/>
</dbReference>
<reference evidence="2 3" key="1">
    <citation type="submission" date="2017-02" db="EMBL/GenBank/DDBJ databases">
        <title>The new phylogeny of genus Mycobacterium.</title>
        <authorList>
            <person name="Tortoli E."/>
            <person name="Trovato A."/>
            <person name="Cirillo D.M."/>
        </authorList>
    </citation>
    <scope>NUCLEOTIDE SEQUENCE [LARGE SCALE GENOMIC DNA]</scope>
    <source>
        <strain evidence="2 3">DSM 44338</strain>
    </source>
</reference>
<evidence type="ECO:0000259" key="1">
    <source>
        <dbReference type="SMART" id="SM00829"/>
    </source>
</evidence>
<dbReference type="InterPro" id="IPR051397">
    <property type="entry name" value="Zn-ADH-like_protein"/>
</dbReference>
<dbReference type="SUPFAM" id="SSF51735">
    <property type="entry name" value="NAD(P)-binding Rossmann-fold domains"/>
    <property type="match status" value="1"/>
</dbReference>
<dbReference type="InterPro" id="IPR011032">
    <property type="entry name" value="GroES-like_sf"/>
</dbReference>
<protein>
    <recommendedName>
        <fullName evidence="1">Enoyl reductase (ER) domain-containing protein</fullName>
    </recommendedName>
</protein>
<dbReference type="Pfam" id="PF13602">
    <property type="entry name" value="ADH_zinc_N_2"/>
    <property type="match status" value="1"/>
</dbReference>
<dbReference type="InterPro" id="IPR020843">
    <property type="entry name" value="ER"/>
</dbReference>
<dbReference type="AlphaFoldDB" id="A0A1X0JCL5"/>
<evidence type="ECO:0000313" key="3">
    <source>
        <dbReference type="Proteomes" id="UP000192411"/>
    </source>
</evidence>
<dbReference type="OrthoDB" id="4512359at2"/>
<dbReference type="STRING" id="75922.BST47_29580"/>
<dbReference type="InterPro" id="IPR036291">
    <property type="entry name" value="NAD(P)-bd_dom_sf"/>
</dbReference>